<keyword evidence="3" id="KW-1185">Reference proteome</keyword>
<gene>
    <name evidence="2" type="ORF">Bca52824_096134</name>
</gene>
<feature type="region of interest" description="Disordered" evidence="1">
    <location>
        <begin position="1"/>
        <end position="26"/>
    </location>
</feature>
<organism evidence="2 3">
    <name type="scientific">Brassica carinata</name>
    <name type="common">Ethiopian mustard</name>
    <name type="synonym">Abyssinian cabbage</name>
    <dbReference type="NCBI Taxonomy" id="52824"/>
    <lineage>
        <taxon>Eukaryota</taxon>
        <taxon>Viridiplantae</taxon>
        <taxon>Streptophyta</taxon>
        <taxon>Embryophyta</taxon>
        <taxon>Tracheophyta</taxon>
        <taxon>Spermatophyta</taxon>
        <taxon>Magnoliopsida</taxon>
        <taxon>eudicotyledons</taxon>
        <taxon>Gunneridae</taxon>
        <taxon>Pentapetalae</taxon>
        <taxon>rosids</taxon>
        <taxon>malvids</taxon>
        <taxon>Brassicales</taxon>
        <taxon>Brassicaceae</taxon>
        <taxon>Brassiceae</taxon>
        <taxon>Brassica</taxon>
    </lineage>
</organism>
<comment type="caution">
    <text evidence="2">The sequence shown here is derived from an EMBL/GenBank/DDBJ whole genome shotgun (WGS) entry which is preliminary data.</text>
</comment>
<evidence type="ECO:0000256" key="1">
    <source>
        <dbReference type="SAM" id="MobiDB-lite"/>
    </source>
</evidence>
<evidence type="ECO:0000313" key="2">
    <source>
        <dbReference type="EMBL" id="KAG2242021.1"/>
    </source>
</evidence>
<dbReference type="EMBL" id="JAAMPC010000703">
    <property type="protein sequence ID" value="KAG2242021.1"/>
    <property type="molecule type" value="Genomic_DNA"/>
</dbReference>
<protein>
    <submittedName>
        <fullName evidence="2">Uncharacterized protein</fullName>
    </submittedName>
</protein>
<sequence length="51" mass="5729">MMDARPEKPEKRASLSPQSLDIVSPESSAITITESEKLNNESTELKFFCSR</sequence>
<name>A0A8X7NZ15_BRACI</name>
<proteinExistence type="predicted"/>
<evidence type="ECO:0000313" key="3">
    <source>
        <dbReference type="Proteomes" id="UP000886595"/>
    </source>
</evidence>
<feature type="compositionally biased region" description="Polar residues" evidence="1">
    <location>
        <begin position="15"/>
        <end position="26"/>
    </location>
</feature>
<dbReference type="AlphaFoldDB" id="A0A8X7NZ15"/>
<feature type="compositionally biased region" description="Basic and acidic residues" evidence="1">
    <location>
        <begin position="1"/>
        <end position="13"/>
    </location>
</feature>
<accession>A0A8X7NZ15</accession>
<dbReference type="OrthoDB" id="10531737at2759"/>
<dbReference type="Proteomes" id="UP000886595">
    <property type="component" value="Unassembled WGS sequence"/>
</dbReference>
<reference evidence="2 3" key="1">
    <citation type="submission" date="2020-02" db="EMBL/GenBank/DDBJ databases">
        <authorList>
            <person name="Ma Q."/>
            <person name="Huang Y."/>
            <person name="Song X."/>
            <person name="Pei D."/>
        </authorList>
    </citation>
    <scope>NUCLEOTIDE SEQUENCE [LARGE SCALE GENOMIC DNA]</scope>
    <source>
        <strain evidence="2">Sxm20200214</strain>
        <tissue evidence="2">Leaf</tissue>
    </source>
</reference>